<evidence type="ECO:0000256" key="8">
    <source>
        <dbReference type="HAMAP-Rule" id="MF_00578"/>
    </source>
</evidence>
<sequence>MSTLHQRIAALSADRLTGMRRGIEKEGLRVLPTGHLALTPHPVALGSALTHTAITTDYSESQLELITGARTTVQQCLQELTELHQFTHRVLAQQQPGGELLWASSMPCQLPPDETIPLGRYGGSNAGRAKSVYRMGLGHRYGRRMQTISGIHYNWSLPGVGSDEYFALIRNFRRNAFVLLYLFGASPALCPCFVQGRQHSLQPLESAGGGAARALYLPHATSLRMGRLGYQSEAQASLRVSYNGLQGYADSLHEALTKPYPAYEAIGLRSLGGDYNQLGTSLLQIENEFYGTIRPKRTVQSGERPLHALRERGVEYVEVRLMDLDPFVPVGITAQTMRLLDVFLLHCLLTDSPPDTPEEIAVLKHNQQLTAERGREPGLTLSRNGAQVPLVEWGDQVLAECEPIAQALDAAHGSGDYAQALAAARATLTSPEATPSAHVLSELVQQHESDFTAFALDHSRTSRDVLLAQPWTEAQQQRYLALAEQSLADQRAIEVADSLPFEDWRERFMAVEQLG</sequence>
<evidence type="ECO:0000259" key="10">
    <source>
        <dbReference type="Pfam" id="PF04262"/>
    </source>
</evidence>
<evidence type="ECO:0000256" key="5">
    <source>
        <dbReference type="ARBA" id="ARBA00022741"/>
    </source>
</evidence>
<keyword evidence="3 8" id="KW-0436">Ligase</keyword>
<dbReference type="OrthoDB" id="9803907at2"/>
<dbReference type="GO" id="GO:0005829">
    <property type="term" value="C:cytosol"/>
    <property type="evidence" value="ECO:0007669"/>
    <property type="project" value="TreeGrafter"/>
</dbReference>
<dbReference type="Proteomes" id="UP000241829">
    <property type="component" value="Chromosome"/>
</dbReference>
<protein>
    <recommendedName>
        <fullName evidence="8">Glutamate--cysteine ligase</fullName>
        <ecNumber evidence="8">6.3.2.2</ecNumber>
    </recommendedName>
    <alternativeName>
        <fullName evidence="8">Gamma-ECS</fullName>
        <shortName evidence="8">GCS</shortName>
    </alternativeName>
    <alternativeName>
        <fullName evidence="8">Gamma-glutamylcysteine synthetase</fullName>
    </alternativeName>
</protein>
<dbReference type="HAMAP" id="MF_00578">
    <property type="entry name" value="Glu_cys_ligase"/>
    <property type="match status" value="1"/>
</dbReference>
<dbReference type="UniPathway" id="UPA00142">
    <property type="reaction ID" value="UER00209"/>
</dbReference>
<dbReference type="KEGG" id="melm:C7H73_07320"/>
<evidence type="ECO:0000256" key="9">
    <source>
        <dbReference type="RuleBase" id="RU004391"/>
    </source>
</evidence>
<evidence type="ECO:0000313" key="12">
    <source>
        <dbReference type="Proteomes" id="UP000241829"/>
    </source>
</evidence>
<dbReference type="Gene3D" id="3.30.590.20">
    <property type="match status" value="1"/>
</dbReference>
<dbReference type="EC" id="6.3.2.2" evidence="8"/>
<dbReference type="EMBL" id="CP027792">
    <property type="protein sequence ID" value="AVP57497.1"/>
    <property type="molecule type" value="Genomic_DNA"/>
</dbReference>
<dbReference type="PANTHER" id="PTHR38761">
    <property type="entry name" value="GLUTAMATE--CYSTEINE LIGASE"/>
    <property type="match status" value="1"/>
</dbReference>
<evidence type="ECO:0000256" key="7">
    <source>
        <dbReference type="ARBA" id="ARBA00048819"/>
    </source>
</evidence>
<gene>
    <name evidence="8 11" type="primary">gshA</name>
    <name evidence="11" type="ORF">C7H73_07320</name>
</gene>
<dbReference type="InterPro" id="IPR007370">
    <property type="entry name" value="Glu_cys_ligase"/>
</dbReference>
<dbReference type="AlphaFoldDB" id="A0A2P1NKB5"/>
<evidence type="ECO:0000313" key="11">
    <source>
        <dbReference type="EMBL" id="AVP57497.1"/>
    </source>
</evidence>
<dbReference type="GO" id="GO:0005524">
    <property type="term" value="F:ATP binding"/>
    <property type="evidence" value="ECO:0007669"/>
    <property type="project" value="UniProtKB-KW"/>
</dbReference>
<dbReference type="GO" id="GO:0004357">
    <property type="term" value="F:glutamate-cysteine ligase activity"/>
    <property type="evidence" value="ECO:0007669"/>
    <property type="project" value="UniProtKB-UniRule"/>
</dbReference>
<dbReference type="InterPro" id="IPR014746">
    <property type="entry name" value="Gln_synth/guanido_kin_cat_dom"/>
</dbReference>
<evidence type="ECO:0000256" key="2">
    <source>
        <dbReference type="ARBA" id="ARBA00008772"/>
    </source>
</evidence>
<name>A0A2P1NKB5_9BURK</name>
<dbReference type="SUPFAM" id="SSF55931">
    <property type="entry name" value="Glutamine synthetase/guanido kinase"/>
    <property type="match status" value="1"/>
</dbReference>
<reference evidence="12" key="1">
    <citation type="submission" date="2018-03" db="EMBL/GenBank/DDBJ databases">
        <title>Genome sequencing of Melaminivora sp. strain SC2-7.</title>
        <authorList>
            <person name="Kim S.-J."/>
            <person name="Heo J."/>
            <person name="Ahn J.-H."/>
            <person name="Kwon S.-W."/>
        </authorList>
    </citation>
    <scope>NUCLEOTIDE SEQUENCE [LARGE SCALE GENOMIC DNA]</scope>
    <source>
        <strain evidence="12">SC2-7</strain>
    </source>
</reference>
<accession>A0A2P1NKB5</accession>
<evidence type="ECO:0000256" key="1">
    <source>
        <dbReference type="ARBA" id="ARBA00005006"/>
    </source>
</evidence>
<dbReference type="GO" id="GO:0006750">
    <property type="term" value="P:glutathione biosynthetic process"/>
    <property type="evidence" value="ECO:0007669"/>
    <property type="project" value="UniProtKB-UniRule"/>
</dbReference>
<dbReference type="RefSeq" id="WP_106846050.1">
    <property type="nucleotide sequence ID" value="NZ_CP027792.1"/>
</dbReference>
<dbReference type="GO" id="GO:0046872">
    <property type="term" value="F:metal ion binding"/>
    <property type="evidence" value="ECO:0007669"/>
    <property type="project" value="TreeGrafter"/>
</dbReference>
<evidence type="ECO:0000256" key="6">
    <source>
        <dbReference type="ARBA" id="ARBA00022840"/>
    </source>
</evidence>
<comment type="similarity">
    <text evidence="2 8">Belongs to the glutamate--cysteine ligase type 1 family. Type 1 subfamily.</text>
</comment>
<dbReference type="PANTHER" id="PTHR38761:SF1">
    <property type="entry name" value="GLUTAMATE--CYSTEINE LIGASE"/>
    <property type="match status" value="1"/>
</dbReference>
<comment type="pathway">
    <text evidence="1 8 9">Sulfur metabolism; glutathione biosynthesis; glutathione from L-cysteine and L-glutamate: step 1/2.</text>
</comment>
<dbReference type="Pfam" id="PF04262">
    <property type="entry name" value="Glu_cys_ligase"/>
    <property type="match status" value="1"/>
</dbReference>
<proteinExistence type="inferred from homology"/>
<evidence type="ECO:0000256" key="4">
    <source>
        <dbReference type="ARBA" id="ARBA00022684"/>
    </source>
</evidence>
<dbReference type="InterPro" id="IPR006334">
    <property type="entry name" value="Glut_cys_ligase"/>
</dbReference>
<dbReference type="NCBIfam" id="TIGR01434">
    <property type="entry name" value="glu_cys_ligase"/>
    <property type="match status" value="1"/>
</dbReference>
<feature type="domain" description="Glutamate--cysteine ligase" evidence="10">
    <location>
        <begin position="13"/>
        <end position="368"/>
    </location>
</feature>
<keyword evidence="5 8" id="KW-0547">Nucleotide-binding</keyword>
<organism evidence="11 12">
    <name type="scientific">Pulveribacter suum</name>
    <dbReference type="NCBI Taxonomy" id="2116657"/>
    <lineage>
        <taxon>Bacteria</taxon>
        <taxon>Pseudomonadati</taxon>
        <taxon>Pseudomonadota</taxon>
        <taxon>Betaproteobacteria</taxon>
        <taxon>Burkholderiales</taxon>
        <taxon>Comamonadaceae</taxon>
        <taxon>Pulveribacter</taxon>
    </lineage>
</organism>
<keyword evidence="12" id="KW-1185">Reference proteome</keyword>
<comment type="catalytic activity">
    <reaction evidence="7 8 9">
        <text>L-cysteine + L-glutamate + ATP = gamma-L-glutamyl-L-cysteine + ADP + phosphate + H(+)</text>
        <dbReference type="Rhea" id="RHEA:13285"/>
        <dbReference type="ChEBI" id="CHEBI:15378"/>
        <dbReference type="ChEBI" id="CHEBI:29985"/>
        <dbReference type="ChEBI" id="CHEBI:30616"/>
        <dbReference type="ChEBI" id="CHEBI:35235"/>
        <dbReference type="ChEBI" id="CHEBI:43474"/>
        <dbReference type="ChEBI" id="CHEBI:58173"/>
        <dbReference type="ChEBI" id="CHEBI:456216"/>
        <dbReference type="EC" id="6.3.2.2"/>
    </reaction>
</comment>
<evidence type="ECO:0000256" key="3">
    <source>
        <dbReference type="ARBA" id="ARBA00022598"/>
    </source>
</evidence>
<keyword evidence="4 8" id="KW-0317">Glutathione biosynthesis</keyword>
<keyword evidence="6 8" id="KW-0067">ATP-binding</keyword>